<proteinExistence type="predicted"/>
<comment type="caution">
    <text evidence="1">The sequence shown here is derived from an EMBL/GenBank/DDBJ whole genome shotgun (WGS) entry which is preliminary data.</text>
</comment>
<organism evidence="1 2">
    <name type="scientific">Tanacetum coccineum</name>
    <dbReference type="NCBI Taxonomy" id="301880"/>
    <lineage>
        <taxon>Eukaryota</taxon>
        <taxon>Viridiplantae</taxon>
        <taxon>Streptophyta</taxon>
        <taxon>Embryophyta</taxon>
        <taxon>Tracheophyta</taxon>
        <taxon>Spermatophyta</taxon>
        <taxon>Magnoliopsida</taxon>
        <taxon>eudicotyledons</taxon>
        <taxon>Gunneridae</taxon>
        <taxon>Pentapetalae</taxon>
        <taxon>asterids</taxon>
        <taxon>campanulids</taxon>
        <taxon>Asterales</taxon>
        <taxon>Asteraceae</taxon>
        <taxon>Asteroideae</taxon>
        <taxon>Anthemideae</taxon>
        <taxon>Anthemidinae</taxon>
        <taxon>Tanacetum</taxon>
    </lineage>
</organism>
<protein>
    <submittedName>
        <fullName evidence="1">Uncharacterized protein</fullName>
    </submittedName>
</protein>
<evidence type="ECO:0000313" key="2">
    <source>
        <dbReference type="Proteomes" id="UP001151760"/>
    </source>
</evidence>
<gene>
    <name evidence="1" type="ORF">Tco_0875964</name>
</gene>
<reference evidence="1" key="2">
    <citation type="submission" date="2022-01" db="EMBL/GenBank/DDBJ databases">
        <authorList>
            <person name="Yamashiro T."/>
            <person name="Shiraishi A."/>
            <person name="Satake H."/>
            <person name="Nakayama K."/>
        </authorList>
    </citation>
    <scope>NUCLEOTIDE SEQUENCE</scope>
</reference>
<evidence type="ECO:0000313" key="1">
    <source>
        <dbReference type="EMBL" id="GJT17258.1"/>
    </source>
</evidence>
<dbReference type="EMBL" id="BQNB010013541">
    <property type="protein sequence ID" value="GJT17258.1"/>
    <property type="molecule type" value="Genomic_DNA"/>
</dbReference>
<reference evidence="1" key="1">
    <citation type="journal article" date="2022" name="Int. J. Mol. Sci.">
        <title>Draft Genome of Tanacetum Coccineum: Genomic Comparison of Closely Related Tanacetum-Family Plants.</title>
        <authorList>
            <person name="Yamashiro T."/>
            <person name="Shiraishi A."/>
            <person name="Nakayama K."/>
            <person name="Satake H."/>
        </authorList>
    </citation>
    <scope>NUCLEOTIDE SEQUENCE</scope>
</reference>
<keyword evidence="2" id="KW-1185">Reference proteome</keyword>
<accession>A0ABQ5BSH2</accession>
<sequence>MDEEMFDANDLDGEEVFVAEQEVVVKDVNNEVNVVEEVVEVVNSAKLITDATQVSTAGNVVSTAGDAITVSVATTSTATITTVDDITLAQALMEIKSTKPKEKGVVIQELGESSTTISSQLSLQQSRDKGKGILIELIKPMKKKDLIRLDEEAALKLQAEFDKEERLAREKAKIDVDHQLAKRMQAQEQEELSIEEKATLFQQLLQKRRKHFAAKRAEEKRNKLPTKAQQRQIIVGGRQRKEGTNRAGTRDDKETAELKQLMKIIQDEEEVAIDAIPVAVNSPSIVDWKIYKEGRKSYYQIMRANGKFQTYMIFSQMHKSFDRQDLEDLYKLVKSKYKSTRPVEHLDLLLWGDLKTMFESHVEEAIYMLVEKKYPLVPLTLSMMLEKKINIDYESEMAYQLLKFIIKQLKNLLDAVRITTANVCVNAAQLELVLL</sequence>
<name>A0ABQ5BSH2_9ASTR</name>
<dbReference type="Proteomes" id="UP001151760">
    <property type="component" value="Unassembled WGS sequence"/>
</dbReference>